<feature type="transmembrane region" description="Helical" evidence="8">
    <location>
        <begin position="559"/>
        <end position="577"/>
    </location>
</feature>
<dbReference type="InterPro" id="IPR050545">
    <property type="entry name" value="Mycobact_MmpL"/>
</dbReference>
<dbReference type="InterPro" id="IPR004869">
    <property type="entry name" value="MMPL_dom"/>
</dbReference>
<dbReference type="KEGG" id="ahm:TL08_24180"/>
<dbReference type="Proteomes" id="UP000095210">
    <property type="component" value="Chromosome"/>
</dbReference>
<evidence type="ECO:0000256" key="2">
    <source>
        <dbReference type="ARBA" id="ARBA00010157"/>
    </source>
</evidence>
<gene>
    <name evidence="10" type="ORF">TL08_24180</name>
</gene>
<dbReference type="RefSeq" id="WP_069852297.1">
    <property type="nucleotide sequence ID" value="NZ_CP014859.1"/>
</dbReference>
<feature type="transmembrane region" description="Helical" evidence="8">
    <location>
        <begin position="251"/>
        <end position="272"/>
    </location>
</feature>
<dbReference type="Gene3D" id="1.20.1640.10">
    <property type="entry name" value="Multidrug efflux transporter AcrB transmembrane domain"/>
    <property type="match status" value="2"/>
</dbReference>
<keyword evidence="6 8" id="KW-0472">Membrane</keyword>
<proteinExistence type="inferred from homology"/>
<dbReference type="PROSITE" id="PS50156">
    <property type="entry name" value="SSD"/>
    <property type="match status" value="1"/>
</dbReference>
<comment type="subcellular location">
    <subcellularLocation>
        <location evidence="1">Cell membrane</location>
        <topology evidence="1">Multi-pass membrane protein</topology>
    </subcellularLocation>
</comment>
<keyword evidence="4 8" id="KW-0812">Transmembrane</keyword>
<evidence type="ECO:0000256" key="8">
    <source>
        <dbReference type="SAM" id="Phobius"/>
    </source>
</evidence>
<feature type="transmembrane region" description="Helical" evidence="8">
    <location>
        <begin position="696"/>
        <end position="719"/>
    </location>
</feature>
<sequence length="770" mass="81708">MSDARSREHPGPTEGPPTTLLGRLGGFVVRRRRWTLIGGLIAILGIGVIAAGAMSAMVLNRWEAPGTESIEAQDVLLSDYETDSSNLILLVTAQNGSVDDPTVVEAAGDLADTLAAEESVGDVWSYWSQGQDATLRSDAGDQALVLAWVMGDATQARADIAEMLPDYTIDNDVINVQVAGSEAISGQISELATQDFVRAELIILPLMLVLLIVVYRRVSPALVTLGVGLFSVLATLAALRGLAAFTEVSNFAANITLVMGIGLGIDYSLFIIARFREELTRGAEVGNAVVTTLQTAGRTVIFSGLTVAASLSVLLAFPFSFLRSFAYAGVLVVITAVLGSLVLLPAALAALGRRVLRGGGRTSAATVQENSETGFWYRTGKLVMRRPGVFGGLALILVAVLGSPVLGLGIGLPDDRVLPESASTRQAYDDLRAGFSQEANDGIHFVVPDIGGPTGSADESINEYAIALSEVDGVSQVNTSIGDYVDGELLRGPGEYSARLVSDTGTRLEAIPSREILSGTDVDGFVHELRAVPAPFDEVLVGGYPAELTDFRSTLMDRVPLVGALILIITFVILFLMSGSLLIPIKATVLNLLSLSVMFGALVFIFQNGNFADVLGFTPIGTLDPAFPILMFCVAYGLSMDYEVFMLSRIKEEYDATGDNEKAVLFGLQRSGPLITSAAIILAVSFSVYATGQIMYLQMIGIGIAVAILIDATLIRAILVPAFMKLAGRANWWAPGPLRKLHDRFGISESGPRQPVEVPQATQEMPAARH</sequence>
<dbReference type="AlphaFoldDB" id="A0AAC9HU38"/>
<evidence type="ECO:0000256" key="3">
    <source>
        <dbReference type="ARBA" id="ARBA00022475"/>
    </source>
</evidence>
<dbReference type="Pfam" id="PF03176">
    <property type="entry name" value="MMPL"/>
    <property type="match status" value="2"/>
</dbReference>
<reference evidence="11" key="1">
    <citation type="submission" date="2016-03" db="EMBL/GenBank/DDBJ databases">
        <title>Complete genome sequence of the type strain Actinoalloteichus hymeniacidonis DSM 45092.</title>
        <authorList>
            <person name="Schaffert L."/>
            <person name="Albersmeier A."/>
            <person name="Winkler A."/>
            <person name="Kalinowski J."/>
            <person name="Zotchev S."/>
            <person name="Ruckert C."/>
        </authorList>
    </citation>
    <scope>NUCLEOTIDE SEQUENCE [LARGE SCALE GENOMIC DNA]</scope>
    <source>
        <strain evidence="11">HPA177(T) (DSM 45092(T))</strain>
    </source>
</reference>
<evidence type="ECO:0000256" key="1">
    <source>
        <dbReference type="ARBA" id="ARBA00004651"/>
    </source>
</evidence>
<evidence type="ECO:0000259" key="9">
    <source>
        <dbReference type="PROSITE" id="PS50156"/>
    </source>
</evidence>
<dbReference type="InterPro" id="IPR000731">
    <property type="entry name" value="SSD"/>
</dbReference>
<evidence type="ECO:0000256" key="6">
    <source>
        <dbReference type="ARBA" id="ARBA00023136"/>
    </source>
</evidence>
<feature type="transmembrane region" description="Helical" evidence="8">
    <location>
        <begin position="300"/>
        <end position="319"/>
    </location>
</feature>
<evidence type="ECO:0000256" key="7">
    <source>
        <dbReference type="SAM" id="MobiDB-lite"/>
    </source>
</evidence>
<keyword evidence="3" id="KW-1003">Cell membrane</keyword>
<evidence type="ECO:0000313" key="11">
    <source>
        <dbReference type="Proteomes" id="UP000095210"/>
    </source>
</evidence>
<dbReference type="GO" id="GO:0005886">
    <property type="term" value="C:plasma membrane"/>
    <property type="evidence" value="ECO:0007669"/>
    <property type="project" value="UniProtKB-SubCell"/>
</dbReference>
<keyword evidence="11" id="KW-1185">Reference proteome</keyword>
<dbReference type="PANTHER" id="PTHR33406:SF11">
    <property type="entry name" value="MEMBRANE PROTEIN SCO6666-RELATED"/>
    <property type="match status" value="1"/>
</dbReference>
<feature type="transmembrane region" description="Helical" evidence="8">
    <location>
        <begin position="325"/>
        <end position="351"/>
    </location>
</feature>
<feature type="transmembrane region" description="Helical" evidence="8">
    <location>
        <begin position="626"/>
        <end position="645"/>
    </location>
</feature>
<name>A0AAC9HU38_9PSEU</name>
<evidence type="ECO:0000256" key="4">
    <source>
        <dbReference type="ARBA" id="ARBA00022692"/>
    </source>
</evidence>
<organism evidence="10 11">
    <name type="scientific">Actinoalloteichus hymeniacidonis</name>
    <dbReference type="NCBI Taxonomy" id="340345"/>
    <lineage>
        <taxon>Bacteria</taxon>
        <taxon>Bacillati</taxon>
        <taxon>Actinomycetota</taxon>
        <taxon>Actinomycetes</taxon>
        <taxon>Pseudonocardiales</taxon>
        <taxon>Pseudonocardiaceae</taxon>
        <taxon>Actinoalloteichus</taxon>
    </lineage>
</organism>
<feature type="transmembrane region" description="Helical" evidence="8">
    <location>
        <begin position="196"/>
        <end position="215"/>
    </location>
</feature>
<comment type="similarity">
    <text evidence="2">Belongs to the resistance-nodulation-cell division (RND) (TC 2.A.6) family. MmpL subfamily.</text>
</comment>
<keyword evidence="5 8" id="KW-1133">Transmembrane helix</keyword>
<feature type="domain" description="SSD" evidence="9">
    <location>
        <begin position="221"/>
        <end position="350"/>
    </location>
</feature>
<evidence type="ECO:0000313" key="10">
    <source>
        <dbReference type="EMBL" id="AOS65614.1"/>
    </source>
</evidence>
<dbReference type="EMBL" id="CP014859">
    <property type="protein sequence ID" value="AOS65614.1"/>
    <property type="molecule type" value="Genomic_DNA"/>
</dbReference>
<protein>
    <submittedName>
        <fullName evidence="10">RND superfamily drug exporter</fullName>
    </submittedName>
</protein>
<feature type="transmembrane region" description="Helical" evidence="8">
    <location>
        <begin position="222"/>
        <end position="245"/>
    </location>
</feature>
<feature type="transmembrane region" description="Helical" evidence="8">
    <location>
        <begin position="34"/>
        <end position="59"/>
    </location>
</feature>
<feature type="transmembrane region" description="Helical" evidence="8">
    <location>
        <begin position="672"/>
        <end position="690"/>
    </location>
</feature>
<feature type="transmembrane region" description="Helical" evidence="8">
    <location>
        <begin position="388"/>
        <end position="412"/>
    </location>
</feature>
<accession>A0AAC9HU38</accession>
<feature type="transmembrane region" description="Helical" evidence="8">
    <location>
        <begin position="589"/>
        <end position="606"/>
    </location>
</feature>
<dbReference type="SUPFAM" id="SSF82866">
    <property type="entry name" value="Multidrug efflux transporter AcrB transmembrane domain"/>
    <property type="match status" value="2"/>
</dbReference>
<dbReference type="PANTHER" id="PTHR33406">
    <property type="entry name" value="MEMBRANE PROTEIN MJ1562-RELATED"/>
    <property type="match status" value="1"/>
</dbReference>
<evidence type="ECO:0000256" key="5">
    <source>
        <dbReference type="ARBA" id="ARBA00022989"/>
    </source>
</evidence>
<feature type="region of interest" description="Disordered" evidence="7">
    <location>
        <begin position="747"/>
        <end position="770"/>
    </location>
</feature>